<dbReference type="InterPro" id="IPR017850">
    <property type="entry name" value="Alkaline_phosphatase_core_sf"/>
</dbReference>
<dbReference type="PANTHER" id="PTHR42693">
    <property type="entry name" value="ARYLSULFATASE FAMILY MEMBER"/>
    <property type="match status" value="1"/>
</dbReference>
<evidence type="ECO:0000313" key="7">
    <source>
        <dbReference type="EMBL" id="CAB4986761.1"/>
    </source>
</evidence>
<keyword evidence="4" id="KW-0106">Calcium</keyword>
<dbReference type="InterPro" id="IPR000917">
    <property type="entry name" value="Sulfatase_N"/>
</dbReference>
<feature type="compositionally biased region" description="Low complexity" evidence="5">
    <location>
        <begin position="35"/>
        <end position="44"/>
    </location>
</feature>
<evidence type="ECO:0000256" key="3">
    <source>
        <dbReference type="ARBA" id="ARBA00022801"/>
    </source>
</evidence>
<dbReference type="PANTHER" id="PTHR42693:SF43">
    <property type="entry name" value="BLL2667 PROTEIN"/>
    <property type="match status" value="1"/>
</dbReference>
<evidence type="ECO:0000256" key="5">
    <source>
        <dbReference type="SAM" id="MobiDB-lite"/>
    </source>
</evidence>
<sequence>MSGFPLPTWPHNVAIDTLGTVEAHHMNSEIDESSADSSISLTATESTSRPAKRPFQRGAPNVIVIVLDDVGFAQLGCYGSDIATPAIDGLAETGIRLTNFHTTAVCSPTRACLLTGRNHHRVGVGMLPDLPMNFPGYTARIPDEAGTMAQILRAEGYATFAVGKWHLTPRDQRSPSGPFENWPLGKGFEHFYGFLGGDANHWAPELVRDNSYVDPPRTPEEGYHLSEDLADETIARIRGLRRDQPDRSFLVWLAMGAGHAPHHVTPEWSDPYIGQFDAGWDAWRRSTLERQIALGIVPPDTELPTDSEHVPVWESMHPDQRRVAARMMEIYAGFLTHADAQIGRVLAELEELGERDNTIVVVVSDNGASGEAGPSGSVSEFRFAQGRDEDPELNLAMIDELGGPRAYNHYPWGWAEAGNTPVRRFKRYTFEGGVRDPCVISWPAGLDADGSASPGSDIRGQYCHAIDVLPTLLDLLGVEPPEHVNGLEQMSLDGVSLRPMLASVEAPEPRTAQYYECWGSRAMYVDGWKVVTNHINQLTHAERDLIAGSSDFATDHWHLFDSRNDLAENHDLGEQYPEMLEQLVARWHAEAERNGVLPLSDGVFDRLPHLFLPWPSGASRVELRPGERVFEDNTPTLCNGFTITAHLGAPLVANDCGVLAEQGDYNGGWVWHLTESRLRFAVSFVSEFVTELAVAVPVGASTLQILGRPEANDGVELAALADGVVVGTGRLPHEWPGLWTPNSSASRLAGVGRPLPVCDGYDPTVPFSGVLERLVVAADGGAALADLTRQVEIAFRNQ</sequence>
<dbReference type="CDD" id="cd16025">
    <property type="entry name" value="PAS_like"/>
    <property type="match status" value="1"/>
</dbReference>
<reference evidence="7" key="1">
    <citation type="submission" date="2020-05" db="EMBL/GenBank/DDBJ databases">
        <authorList>
            <person name="Chiriac C."/>
            <person name="Salcher M."/>
            <person name="Ghai R."/>
            <person name="Kavagutti S V."/>
        </authorList>
    </citation>
    <scope>NUCLEOTIDE SEQUENCE</scope>
</reference>
<accession>A0A6J7N0F3</accession>
<dbReference type="GO" id="GO:0016787">
    <property type="term" value="F:hydrolase activity"/>
    <property type="evidence" value="ECO:0007669"/>
    <property type="project" value="UniProtKB-KW"/>
</dbReference>
<gene>
    <name evidence="7" type="ORF">UFOPK3914_01362</name>
</gene>
<evidence type="ECO:0000256" key="2">
    <source>
        <dbReference type="ARBA" id="ARBA00022723"/>
    </source>
</evidence>
<dbReference type="Pfam" id="PF00884">
    <property type="entry name" value="Sulfatase"/>
    <property type="match status" value="1"/>
</dbReference>
<dbReference type="Gene3D" id="3.30.1120.10">
    <property type="match status" value="1"/>
</dbReference>
<name>A0A6J7N0F3_9ZZZZ</name>
<organism evidence="7">
    <name type="scientific">freshwater metagenome</name>
    <dbReference type="NCBI Taxonomy" id="449393"/>
    <lineage>
        <taxon>unclassified sequences</taxon>
        <taxon>metagenomes</taxon>
        <taxon>ecological metagenomes</taxon>
    </lineage>
</organism>
<keyword evidence="2" id="KW-0479">Metal-binding</keyword>
<dbReference type="EMBL" id="CAFBOG010000134">
    <property type="protein sequence ID" value="CAB4986761.1"/>
    <property type="molecule type" value="Genomic_DNA"/>
</dbReference>
<dbReference type="AlphaFoldDB" id="A0A6J7N0F3"/>
<comment type="similarity">
    <text evidence="1">Belongs to the sulfatase family.</text>
</comment>
<feature type="region of interest" description="Disordered" evidence="5">
    <location>
        <begin position="28"/>
        <end position="54"/>
    </location>
</feature>
<dbReference type="Gene3D" id="3.40.720.10">
    <property type="entry name" value="Alkaline Phosphatase, subunit A"/>
    <property type="match status" value="1"/>
</dbReference>
<dbReference type="InterPro" id="IPR050738">
    <property type="entry name" value="Sulfatase"/>
</dbReference>
<proteinExistence type="inferred from homology"/>
<evidence type="ECO:0000259" key="6">
    <source>
        <dbReference type="Pfam" id="PF00884"/>
    </source>
</evidence>
<protein>
    <submittedName>
        <fullName evidence="7">Unannotated protein</fullName>
    </submittedName>
</protein>
<dbReference type="PROSITE" id="PS00149">
    <property type="entry name" value="SULFATASE_2"/>
    <property type="match status" value="1"/>
</dbReference>
<evidence type="ECO:0000256" key="1">
    <source>
        <dbReference type="ARBA" id="ARBA00008779"/>
    </source>
</evidence>
<dbReference type="SUPFAM" id="SSF53649">
    <property type="entry name" value="Alkaline phosphatase-like"/>
    <property type="match status" value="1"/>
</dbReference>
<feature type="domain" description="Sulfatase N-terminal" evidence="6">
    <location>
        <begin position="60"/>
        <end position="478"/>
    </location>
</feature>
<dbReference type="InterPro" id="IPR024607">
    <property type="entry name" value="Sulfatase_CS"/>
</dbReference>
<evidence type="ECO:0000256" key="4">
    <source>
        <dbReference type="ARBA" id="ARBA00022837"/>
    </source>
</evidence>
<keyword evidence="3" id="KW-0378">Hydrolase</keyword>
<dbReference type="PROSITE" id="PS00523">
    <property type="entry name" value="SULFATASE_1"/>
    <property type="match status" value="1"/>
</dbReference>
<dbReference type="GO" id="GO:0046872">
    <property type="term" value="F:metal ion binding"/>
    <property type="evidence" value="ECO:0007669"/>
    <property type="project" value="UniProtKB-KW"/>
</dbReference>